<feature type="region of interest" description="Disordered" evidence="3">
    <location>
        <begin position="77"/>
        <end position="119"/>
    </location>
</feature>
<dbReference type="EMBL" id="JBBHLL010000593">
    <property type="protein sequence ID" value="KAK7799726.1"/>
    <property type="molecule type" value="Genomic_DNA"/>
</dbReference>
<dbReference type="InterPro" id="IPR027417">
    <property type="entry name" value="P-loop_NTPase"/>
</dbReference>
<dbReference type="Proteomes" id="UP001488838">
    <property type="component" value="Unassembled WGS sequence"/>
</dbReference>
<dbReference type="InterPro" id="IPR050100">
    <property type="entry name" value="TRAFAC_GTPase_members"/>
</dbReference>
<dbReference type="PANTHER" id="PTHR23115">
    <property type="entry name" value="TRANSLATION FACTOR"/>
    <property type="match status" value="1"/>
</dbReference>
<gene>
    <name evidence="4" type="ORF">U0070_010733</name>
</gene>
<protein>
    <submittedName>
        <fullName evidence="4">Uncharacterized protein</fullName>
    </submittedName>
</protein>
<dbReference type="Gene3D" id="3.40.50.300">
    <property type="entry name" value="P-loop containing nucleotide triphosphate hydrolases"/>
    <property type="match status" value="1"/>
</dbReference>
<dbReference type="AlphaFoldDB" id="A0AAW0HDQ6"/>
<feature type="compositionally biased region" description="Polar residues" evidence="3">
    <location>
        <begin position="105"/>
        <end position="119"/>
    </location>
</feature>
<keyword evidence="5" id="KW-1185">Reference proteome</keyword>
<evidence type="ECO:0000256" key="1">
    <source>
        <dbReference type="ARBA" id="ARBA00022741"/>
    </source>
</evidence>
<dbReference type="GO" id="GO:0005525">
    <property type="term" value="F:GTP binding"/>
    <property type="evidence" value="ECO:0007669"/>
    <property type="project" value="UniProtKB-KW"/>
</dbReference>
<keyword evidence="2" id="KW-0342">GTP-binding</keyword>
<evidence type="ECO:0000256" key="3">
    <source>
        <dbReference type="SAM" id="MobiDB-lite"/>
    </source>
</evidence>
<evidence type="ECO:0000313" key="4">
    <source>
        <dbReference type="EMBL" id="KAK7799726.1"/>
    </source>
</evidence>
<reference evidence="4 5" key="1">
    <citation type="journal article" date="2023" name="bioRxiv">
        <title>Conserved and derived expression patterns and positive selection on dental genes reveal complex evolutionary context of ever-growing rodent molars.</title>
        <authorList>
            <person name="Calamari Z.T."/>
            <person name="Song A."/>
            <person name="Cohen E."/>
            <person name="Akter M."/>
            <person name="Roy R.D."/>
            <person name="Hallikas O."/>
            <person name="Christensen M.M."/>
            <person name="Li P."/>
            <person name="Marangoni P."/>
            <person name="Jernvall J."/>
            <person name="Klein O.D."/>
        </authorList>
    </citation>
    <scope>NUCLEOTIDE SEQUENCE [LARGE SCALE GENOMIC DNA]</scope>
    <source>
        <strain evidence="4">V071</strain>
    </source>
</reference>
<keyword evidence="1" id="KW-0547">Nucleotide-binding</keyword>
<sequence>MMEEEEIPKPKSVVAPPGAPKKEHVNDVFTGHADADKSTTGGQETYVTGMIDKRTLEKYEREAKEKKRNLVLVLGLRHKPGRTRHGENSRRKESLKLDLKDRQENINAGSDSGCQTLNC</sequence>
<feature type="compositionally biased region" description="Basic and acidic residues" evidence="3">
    <location>
        <begin position="84"/>
        <end position="104"/>
    </location>
</feature>
<name>A0AAW0HDQ6_MYOGA</name>
<organism evidence="4 5">
    <name type="scientific">Myodes glareolus</name>
    <name type="common">Bank vole</name>
    <name type="synonym">Clethrionomys glareolus</name>
    <dbReference type="NCBI Taxonomy" id="447135"/>
    <lineage>
        <taxon>Eukaryota</taxon>
        <taxon>Metazoa</taxon>
        <taxon>Chordata</taxon>
        <taxon>Craniata</taxon>
        <taxon>Vertebrata</taxon>
        <taxon>Euteleostomi</taxon>
        <taxon>Mammalia</taxon>
        <taxon>Eutheria</taxon>
        <taxon>Euarchontoglires</taxon>
        <taxon>Glires</taxon>
        <taxon>Rodentia</taxon>
        <taxon>Myomorpha</taxon>
        <taxon>Muroidea</taxon>
        <taxon>Cricetidae</taxon>
        <taxon>Arvicolinae</taxon>
        <taxon>Myodes</taxon>
    </lineage>
</organism>
<evidence type="ECO:0000313" key="5">
    <source>
        <dbReference type="Proteomes" id="UP001488838"/>
    </source>
</evidence>
<evidence type="ECO:0000256" key="2">
    <source>
        <dbReference type="ARBA" id="ARBA00023134"/>
    </source>
</evidence>
<feature type="region of interest" description="Disordered" evidence="3">
    <location>
        <begin position="1"/>
        <end position="42"/>
    </location>
</feature>
<comment type="caution">
    <text evidence="4">The sequence shown here is derived from an EMBL/GenBank/DDBJ whole genome shotgun (WGS) entry which is preliminary data.</text>
</comment>
<accession>A0AAW0HDQ6</accession>
<proteinExistence type="predicted"/>